<proteinExistence type="predicted"/>
<comment type="caution">
    <text evidence="1">The sequence shown here is derived from an EMBL/GenBank/DDBJ whole genome shotgun (WGS) entry which is preliminary data.</text>
</comment>
<dbReference type="Proteomes" id="UP000030711">
    <property type="component" value="Chromosome 3"/>
</dbReference>
<sequence>MDMFDRFHTFTAKITYRIRMMFFLAGKSCCSSSSKFMMPFPFFWCWSTWCSESKVKERMPDLRYAKARPILLTTKQTASILFLSSIQNGSDKTHSTDIKNQKAQKKSTGKMTASNLLRSQSSYSSSIDLIRPKRDDRTVP</sequence>
<reference evidence="1 2" key="1">
    <citation type="journal article" date="2014" name="Nature">
        <title>The genome of Eucalyptus grandis.</title>
        <authorList>
            <person name="Myburg A.A."/>
            <person name="Grattapaglia D."/>
            <person name="Tuskan G.A."/>
            <person name="Hellsten U."/>
            <person name="Hayes R.D."/>
            <person name="Grimwood J."/>
            <person name="Jenkins J."/>
            <person name="Lindquist E."/>
            <person name="Tice H."/>
            <person name="Bauer D."/>
            <person name="Goodstein D.M."/>
            <person name="Dubchak I."/>
            <person name="Poliakov A."/>
            <person name="Mizrachi E."/>
            <person name="Kullan A.R."/>
            <person name="Hussey S.G."/>
            <person name="Pinard D."/>
            <person name="van der Merwe K."/>
            <person name="Singh P."/>
            <person name="van Jaarsveld I."/>
            <person name="Silva-Junior O.B."/>
            <person name="Togawa R.C."/>
            <person name="Pappas M.R."/>
            <person name="Faria D.A."/>
            <person name="Sansaloni C.P."/>
            <person name="Petroli C.D."/>
            <person name="Yang X."/>
            <person name="Ranjan P."/>
            <person name="Tschaplinski T.J."/>
            <person name="Ye C.Y."/>
            <person name="Li T."/>
            <person name="Sterck L."/>
            <person name="Vanneste K."/>
            <person name="Murat F."/>
            <person name="Soler M."/>
            <person name="Clemente H.S."/>
            <person name="Saidi N."/>
            <person name="Cassan-Wang H."/>
            <person name="Dunand C."/>
            <person name="Hefer C.A."/>
            <person name="Bornberg-Bauer E."/>
            <person name="Kersting A.R."/>
            <person name="Vining K."/>
            <person name="Amarasinghe V."/>
            <person name="Ranik M."/>
            <person name="Naithani S."/>
            <person name="Elser J."/>
            <person name="Boyd A.E."/>
            <person name="Liston A."/>
            <person name="Spatafora J.W."/>
            <person name="Dharmwardhana P."/>
            <person name="Raja R."/>
            <person name="Sullivan C."/>
            <person name="Romanel E."/>
            <person name="Alves-Ferreira M."/>
            <person name="Kulheim C."/>
            <person name="Foley W."/>
            <person name="Carocha V."/>
            <person name="Paiva J."/>
            <person name="Kudrna D."/>
            <person name="Brommonschenkel S.H."/>
            <person name="Pasquali G."/>
            <person name="Byrne M."/>
            <person name="Rigault P."/>
            <person name="Tibbits J."/>
            <person name="Spokevicius A."/>
            <person name="Jones R.C."/>
            <person name="Steane D.A."/>
            <person name="Vaillancourt R.E."/>
            <person name="Potts B.M."/>
            <person name="Joubert F."/>
            <person name="Barry K."/>
            <person name="Pappas G.J."/>
            <person name="Strauss S.H."/>
            <person name="Jaiswal P."/>
            <person name="Grima-Pettenati J."/>
            <person name="Salse J."/>
            <person name="Van de Peer Y."/>
            <person name="Rokhsar D.S."/>
            <person name="Schmutz J."/>
        </authorList>
    </citation>
    <scope>NUCLEOTIDE SEQUENCE [LARGE SCALE GENOMIC DNA]</scope>
    <source>
        <strain evidence="2">cv. BRASUZ1</strain>
        <tissue evidence="1">Leaf extractions</tissue>
    </source>
</reference>
<dbReference type="EMBL" id="CM064437">
    <property type="protein sequence ID" value="KAK3437706.1"/>
    <property type="molecule type" value="Genomic_DNA"/>
</dbReference>
<keyword evidence="2" id="KW-1185">Reference proteome</keyword>
<organism evidence="1 2">
    <name type="scientific">Eucalyptus grandis</name>
    <name type="common">Flooded gum</name>
    <dbReference type="NCBI Taxonomy" id="71139"/>
    <lineage>
        <taxon>Eukaryota</taxon>
        <taxon>Viridiplantae</taxon>
        <taxon>Streptophyta</taxon>
        <taxon>Embryophyta</taxon>
        <taxon>Tracheophyta</taxon>
        <taxon>Spermatophyta</taxon>
        <taxon>Magnoliopsida</taxon>
        <taxon>eudicotyledons</taxon>
        <taxon>Gunneridae</taxon>
        <taxon>Pentapetalae</taxon>
        <taxon>rosids</taxon>
        <taxon>malvids</taxon>
        <taxon>Myrtales</taxon>
        <taxon>Myrtaceae</taxon>
        <taxon>Myrtoideae</taxon>
        <taxon>Eucalypteae</taxon>
        <taxon>Eucalyptus</taxon>
    </lineage>
</organism>
<protein>
    <submittedName>
        <fullName evidence="1">Uncharacterized protein</fullName>
    </submittedName>
</protein>
<evidence type="ECO:0000313" key="1">
    <source>
        <dbReference type="EMBL" id="KAK3437706.1"/>
    </source>
</evidence>
<evidence type="ECO:0000313" key="2">
    <source>
        <dbReference type="Proteomes" id="UP000030711"/>
    </source>
</evidence>
<name>A0ACC3LG07_EUCGR</name>
<accession>A0ACC3LG07</accession>
<gene>
    <name evidence="1" type="ORF">EUGRSUZ_C02277</name>
</gene>